<comment type="caution">
    <text evidence="1">The sequence shown here is derived from an EMBL/GenBank/DDBJ whole genome shotgun (WGS) entry which is preliminary data.</text>
</comment>
<keyword evidence="2" id="KW-1185">Reference proteome</keyword>
<organism evidence="1 2">
    <name type="scientific">Portunus trituberculatus</name>
    <name type="common">Swimming crab</name>
    <name type="synonym">Neptunus trituberculatus</name>
    <dbReference type="NCBI Taxonomy" id="210409"/>
    <lineage>
        <taxon>Eukaryota</taxon>
        <taxon>Metazoa</taxon>
        <taxon>Ecdysozoa</taxon>
        <taxon>Arthropoda</taxon>
        <taxon>Crustacea</taxon>
        <taxon>Multicrustacea</taxon>
        <taxon>Malacostraca</taxon>
        <taxon>Eumalacostraca</taxon>
        <taxon>Eucarida</taxon>
        <taxon>Decapoda</taxon>
        <taxon>Pleocyemata</taxon>
        <taxon>Brachyura</taxon>
        <taxon>Eubrachyura</taxon>
        <taxon>Portunoidea</taxon>
        <taxon>Portunidae</taxon>
        <taxon>Portuninae</taxon>
        <taxon>Portunus</taxon>
    </lineage>
</organism>
<reference evidence="1 2" key="1">
    <citation type="submission" date="2019-05" db="EMBL/GenBank/DDBJ databases">
        <title>Another draft genome of Portunus trituberculatus and its Hox gene families provides insights of decapod evolution.</title>
        <authorList>
            <person name="Jeong J.-H."/>
            <person name="Song I."/>
            <person name="Kim S."/>
            <person name="Choi T."/>
            <person name="Kim D."/>
            <person name="Ryu S."/>
            <person name="Kim W."/>
        </authorList>
    </citation>
    <scope>NUCLEOTIDE SEQUENCE [LARGE SCALE GENOMIC DNA]</scope>
    <source>
        <tissue evidence="1">Muscle</tissue>
    </source>
</reference>
<dbReference type="Proteomes" id="UP000324222">
    <property type="component" value="Unassembled WGS sequence"/>
</dbReference>
<gene>
    <name evidence="1" type="ORF">E2C01_073318</name>
</gene>
<dbReference type="AlphaFoldDB" id="A0A5B7I2I3"/>
<accession>A0A5B7I2I3</accession>
<dbReference type="EMBL" id="VSRR010049448">
    <property type="protein sequence ID" value="MPC78820.1"/>
    <property type="molecule type" value="Genomic_DNA"/>
</dbReference>
<protein>
    <submittedName>
        <fullName evidence="1">Uncharacterized protein</fullName>
    </submittedName>
</protein>
<name>A0A5B7I2I3_PORTR</name>
<sequence>MAEVVHEMRAKGDEDTDCLCSVGCWESDGDDGNAGGGGDNGLRTCVLPTCHRDEAMDVMLGEAVLV</sequence>
<evidence type="ECO:0000313" key="1">
    <source>
        <dbReference type="EMBL" id="MPC78820.1"/>
    </source>
</evidence>
<proteinExistence type="predicted"/>
<evidence type="ECO:0000313" key="2">
    <source>
        <dbReference type="Proteomes" id="UP000324222"/>
    </source>
</evidence>